<sequence length="647" mass="70128">MLKVMLERRMYIQMKKKQTTDNKKLIMLAAFVAVAMSVYQLYISLFPDISLMQQRAIHLGFGLVLTFLVTSFKKEGGKSNIDNAIKVLLISASIISIAYIYKKSETLIDNFGFPTTWDLIFGTLVILLSLEAARRVAGYGLPILTIIAISYVFLGPYLPGVFEHTGIQFERFISSMFLTTEGIFGSILGVSATFVFMFILFGAFLNQSGAGEFYIKFALAFVGRLKGGPAYVGVLGSALMGMVSGSGVANAATTGVFTIPLMKKVGFKPHFAGAVEALASTGGQIMPPVMGAAAFLMVDFLGVPYTSIIKAALIPALLFFITIFFMIYFETRKMNLEPVPEDQIPRLLPLLKEGFHHFLPPVVLVVLLTVFKYTPLYSAVITIGFIVAVSWLRKGQRMTPKQILNAMEDGARGSIVIVSLCALAGIIVGIINLTGLGLELSSMLIGLAGGSLMLLLVLTMFSSIVLGMGLPTTASYIILAILVAPALIDFGLHPIGSHLFVLYFGVLALVTPPIGACFYITAGIADANPLKTGMMSMKLGIAGYIAPFMFVRNEALLMIGSPIEILLALSTALIGTFALAAGAQNYLVYRTNILWRILLIGSSLMLIEPTFLTDLIGVGTFLAILIIQWINKKREVMKENRSLNEVI</sequence>
<dbReference type="NCBIfam" id="TIGR02123">
    <property type="entry name" value="TRAP_fused"/>
    <property type="match status" value="1"/>
</dbReference>
<organism evidence="3 4">
    <name type="scientific">Planococcus salinus</name>
    <dbReference type="NCBI Taxonomy" id="1848460"/>
    <lineage>
        <taxon>Bacteria</taxon>
        <taxon>Bacillati</taxon>
        <taxon>Bacillota</taxon>
        <taxon>Bacilli</taxon>
        <taxon>Bacillales</taxon>
        <taxon>Caryophanaceae</taxon>
        <taxon>Planococcus</taxon>
    </lineage>
</organism>
<feature type="domain" description="TRAP C4-dicarboxylate transport system permease DctM subunit" evidence="2">
    <location>
        <begin position="124"/>
        <end position="561"/>
    </location>
</feature>
<dbReference type="PANTHER" id="PTHR43849:SF2">
    <property type="entry name" value="BLL3936 PROTEIN"/>
    <property type="match status" value="1"/>
</dbReference>
<reference evidence="3 4" key="1">
    <citation type="journal article" date="2018" name="Int. J. Syst. Evol. Microbiol.">
        <title>Planococcus salinus sp. nov., a moderately halophilic bacterium isolated from a saline-alkali soil.</title>
        <authorList>
            <person name="Gan L."/>
        </authorList>
    </citation>
    <scope>NUCLEOTIDE SEQUENCE [LARGE SCALE GENOMIC DNA]</scope>
    <source>
        <strain evidence="3 4">LCB217</strain>
    </source>
</reference>
<feature type="transmembrane region" description="Helical" evidence="1">
    <location>
        <begin position="615"/>
        <end position="631"/>
    </location>
</feature>
<feature type="transmembrane region" description="Helical" evidence="1">
    <location>
        <begin position="55"/>
        <end position="72"/>
    </location>
</feature>
<feature type="transmembrane region" description="Helical" evidence="1">
    <location>
        <begin position="556"/>
        <end position="581"/>
    </location>
</feature>
<keyword evidence="1" id="KW-1133">Transmembrane helix</keyword>
<feature type="transmembrane region" description="Helical" evidence="1">
    <location>
        <begin position="413"/>
        <end position="434"/>
    </location>
</feature>
<feature type="transmembrane region" description="Helical" evidence="1">
    <location>
        <begin position="500"/>
        <end position="520"/>
    </location>
</feature>
<evidence type="ECO:0000313" key="3">
    <source>
        <dbReference type="EMBL" id="RNF39726.1"/>
    </source>
</evidence>
<keyword evidence="4" id="KW-1185">Reference proteome</keyword>
<evidence type="ECO:0000313" key="4">
    <source>
        <dbReference type="Proteomes" id="UP000275473"/>
    </source>
</evidence>
<feature type="transmembrane region" description="Helical" evidence="1">
    <location>
        <begin position="308"/>
        <end position="329"/>
    </location>
</feature>
<keyword evidence="1" id="KW-0812">Transmembrane</keyword>
<feature type="transmembrane region" description="Helical" evidence="1">
    <location>
        <begin position="238"/>
        <end position="259"/>
    </location>
</feature>
<feature type="transmembrane region" description="Helical" evidence="1">
    <location>
        <begin position="465"/>
        <end position="488"/>
    </location>
</feature>
<protein>
    <submittedName>
        <fullName evidence="3">TRAP transporter permease</fullName>
    </submittedName>
</protein>
<evidence type="ECO:0000256" key="1">
    <source>
        <dbReference type="SAM" id="Phobius"/>
    </source>
</evidence>
<dbReference type="InterPro" id="IPR010656">
    <property type="entry name" value="DctM"/>
</dbReference>
<feature type="transmembrane region" description="Helical" evidence="1">
    <location>
        <begin position="440"/>
        <end position="458"/>
    </location>
</feature>
<dbReference type="Pfam" id="PF06808">
    <property type="entry name" value="DctM"/>
    <property type="match status" value="1"/>
</dbReference>
<feature type="transmembrane region" description="Helical" evidence="1">
    <location>
        <begin position="182"/>
        <end position="206"/>
    </location>
</feature>
<evidence type="ECO:0000259" key="2">
    <source>
        <dbReference type="Pfam" id="PF06808"/>
    </source>
</evidence>
<accession>A0A3M8P7R9</accession>
<feature type="transmembrane region" description="Helical" evidence="1">
    <location>
        <begin position="376"/>
        <end position="392"/>
    </location>
</feature>
<dbReference type="AlphaFoldDB" id="A0A3M8P7R9"/>
<name>A0A3M8P7R9_9BACL</name>
<keyword evidence="1" id="KW-0472">Membrane</keyword>
<feature type="transmembrane region" description="Helical" evidence="1">
    <location>
        <begin position="271"/>
        <end position="296"/>
    </location>
</feature>
<comment type="caution">
    <text evidence="3">The sequence shown here is derived from an EMBL/GenBank/DDBJ whole genome shotgun (WGS) entry which is preliminary data.</text>
</comment>
<proteinExistence type="predicted"/>
<dbReference type="Proteomes" id="UP000275473">
    <property type="component" value="Unassembled WGS sequence"/>
</dbReference>
<gene>
    <name evidence="3" type="ORF">EEX84_07085</name>
</gene>
<feature type="transmembrane region" description="Helical" evidence="1">
    <location>
        <begin position="139"/>
        <end position="162"/>
    </location>
</feature>
<dbReference type="PANTHER" id="PTHR43849">
    <property type="entry name" value="BLL3936 PROTEIN"/>
    <property type="match status" value="1"/>
</dbReference>
<feature type="transmembrane region" description="Helical" evidence="1">
    <location>
        <begin position="532"/>
        <end position="550"/>
    </location>
</feature>
<feature type="transmembrane region" description="Helical" evidence="1">
    <location>
        <begin position="593"/>
        <end position="609"/>
    </location>
</feature>
<feature type="transmembrane region" description="Helical" evidence="1">
    <location>
        <begin position="84"/>
        <end position="101"/>
    </location>
</feature>
<dbReference type="EMBL" id="RIAX01000004">
    <property type="protein sequence ID" value="RNF39726.1"/>
    <property type="molecule type" value="Genomic_DNA"/>
</dbReference>
<feature type="transmembrane region" description="Helical" evidence="1">
    <location>
        <begin position="25"/>
        <end position="43"/>
    </location>
</feature>
<feature type="transmembrane region" description="Helical" evidence="1">
    <location>
        <begin position="113"/>
        <end position="132"/>
    </location>
</feature>
<dbReference type="InterPro" id="IPR011853">
    <property type="entry name" value="TRAP_DctM-Dct_fused"/>
</dbReference>